<accession>A0A158QTJ8</accession>
<dbReference type="EMBL" id="UXSR01000671">
    <property type="protein sequence ID" value="VDD77210.1"/>
    <property type="molecule type" value="Genomic_DNA"/>
</dbReference>
<keyword evidence="2" id="KW-1185">Reference proteome</keyword>
<sequence length="597" mass="67013">MNKCTSYQYYQVIPNTRLADFTSANSLSTEPELPEEPPSKDDLCYSRPTSWVQSILLHEDDNSKGASSSYQHTVTSYFEPISLDETPYLPPINDLQAKDGPDSGVQRVDLLSLFQSDGSPATSGPLTYSASSTSASTEGCSLGWELRKQCIIVNTEHFSTSSLVIEIEYKGRLEADEIAKQIRRLQARFACNHNRMTVALSCLVQQFLSVSGPSLCELEHVPPQGQNLAGEFVIAFKRIIRIMECQNQPSTSHWNHSTWTSMPLLFTHSSRCNVKLKMYKKELELYWRNAEPHFTPRRDSHEKMLATGYQDAVLKTQSANYWEELSKGVGDMEQFAEATEESAVVAEAFVVTNFHELPPIMLRCSSIDTVCLVDALSRHEPTILSFANTSTQNAHRPSGRGQSPCRLGSFLSVHRLSDFSDSLNNLVTSRALLVFAGSTTTNVDFLRLISCDKPSTPAQYQLRHSILPDTHPLWHGLFANALGLVFTTLSSLGDEEFSLITFSVCVLSVNKFKKIYSFLWVWTGFVFPYNPQSRLPTSILLDFLPCDSPATYCACIRLRDPARYWSRRKIAQAHGDGLTCYPETLSVHDDILRCECQ</sequence>
<gene>
    <name evidence="1" type="ORF">MCOS_LOCUS3213</name>
</gene>
<proteinExistence type="predicted"/>
<evidence type="ECO:0000313" key="1">
    <source>
        <dbReference type="EMBL" id="VDD77210.1"/>
    </source>
</evidence>
<dbReference type="AlphaFoldDB" id="A0A158QTJ8"/>
<dbReference type="OrthoDB" id="6275421at2759"/>
<name>A0A158QTJ8_MESCO</name>
<protein>
    <submittedName>
        <fullName evidence="1">Uncharacterized protein</fullName>
    </submittedName>
</protein>
<evidence type="ECO:0000313" key="2">
    <source>
        <dbReference type="Proteomes" id="UP000267029"/>
    </source>
</evidence>
<reference evidence="1 2" key="1">
    <citation type="submission" date="2018-10" db="EMBL/GenBank/DDBJ databases">
        <authorList>
            <consortium name="Pathogen Informatics"/>
        </authorList>
    </citation>
    <scope>NUCLEOTIDE SEQUENCE [LARGE SCALE GENOMIC DNA]</scope>
</reference>
<organism evidence="1 2">
    <name type="scientific">Mesocestoides corti</name>
    <name type="common">Flatworm</name>
    <dbReference type="NCBI Taxonomy" id="53468"/>
    <lineage>
        <taxon>Eukaryota</taxon>
        <taxon>Metazoa</taxon>
        <taxon>Spiralia</taxon>
        <taxon>Lophotrochozoa</taxon>
        <taxon>Platyhelminthes</taxon>
        <taxon>Cestoda</taxon>
        <taxon>Eucestoda</taxon>
        <taxon>Cyclophyllidea</taxon>
        <taxon>Mesocestoididae</taxon>
        <taxon>Mesocestoides</taxon>
    </lineage>
</organism>
<dbReference type="Proteomes" id="UP000267029">
    <property type="component" value="Unassembled WGS sequence"/>
</dbReference>